<accession>A0AAW0CTC8</accession>
<dbReference type="Proteomes" id="UP001383192">
    <property type="component" value="Unassembled WGS sequence"/>
</dbReference>
<dbReference type="Gene3D" id="3.40.50.300">
    <property type="entry name" value="P-loop containing nucleotide triphosphate hydrolases"/>
    <property type="match status" value="1"/>
</dbReference>
<keyword evidence="4" id="KW-1185">Reference proteome</keyword>
<dbReference type="AlphaFoldDB" id="A0AAW0CTC8"/>
<gene>
    <name evidence="3" type="ORF">VNI00_008806</name>
</gene>
<proteinExistence type="predicted"/>
<protein>
    <recommendedName>
        <fullName evidence="2">Nephrocystin 3-like N-terminal domain-containing protein</fullName>
    </recommendedName>
</protein>
<evidence type="ECO:0000259" key="2">
    <source>
        <dbReference type="Pfam" id="PF24883"/>
    </source>
</evidence>
<dbReference type="Pfam" id="PF24883">
    <property type="entry name" value="NPHP3_N"/>
    <property type="match status" value="1"/>
</dbReference>
<evidence type="ECO:0000313" key="4">
    <source>
        <dbReference type="Proteomes" id="UP001383192"/>
    </source>
</evidence>
<comment type="caution">
    <text evidence="3">The sequence shown here is derived from an EMBL/GenBank/DDBJ whole genome shotgun (WGS) entry which is preliminary data.</text>
</comment>
<evidence type="ECO:0000256" key="1">
    <source>
        <dbReference type="ARBA" id="ARBA00022737"/>
    </source>
</evidence>
<dbReference type="PANTHER" id="PTHR10039">
    <property type="entry name" value="AMELOGENIN"/>
    <property type="match status" value="1"/>
</dbReference>
<dbReference type="InterPro" id="IPR027417">
    <property type="entry name" value="P-loop_NTPase"/>
</dbReference>
<organism evidence="3 4">
    <name type="scientific">Paramarasmius palmivorus</name>
    <dbReference type="NCBI Taxonomy" id="297713"/>
    <lineage>
        <taxon>Eukaryota</taxon>
        <taxon>Fungi</taxon>
        <taxon>Dikarya</taxon>
        <taxon>Basidiomycota</taxon>
        <taxon>Agaricomycotina</taxon>
        <taxon>Agaricomycetes</taxon>
        <taxon>Agaricomycetidae</taxon>
        <taxon>Agaricales</taxon>
        <taxon>Marasmiineae</taxon>
        <taxon>Marasmiaceae</taxon>
        <taxon>Paramarasmius</taxon>
    </lineage>
</organism>
<name>A0AAW0CTC8_9AGAR</name>
<dbReference type="EMBL" id="JAYKXP010000030">
    <property type="protein sequence ID" value="KAK7043068.1"/>
    <property type="molecule type" value="Genomic_DNA"/>
</dbReference>
<sequence length="805" mass="91571">MAFNNARNFNINGGAHNVVHGHQINVNHITQSSTPSEFSIASSNQITYLSTTDEILRVLAARAAMNATSDAEARYPQPNCHPNTRVETLDELGQWVKEKKGTTRVCWVHGSAGVGKSAIAQKISEDHRSHVFATFFFSRNDSTRDNLEPFVATIAFQCCTSEALKRVVGPLIMDAIRSNPNIFDTSAENQFHKMILEPFSKVKWFSRRNLPNLLIVDGLDECVDNPSQQRLLEIIDLAITFRTPSPFTFLLCSRPEPQIRHGIKSAGFASCLKYIELSGTTVRFLGKLSESDLDIQRYFLEKFSELRAKYRAVLRDRGENWPSEAEIKVLVERASGQFIFAVTVINYVDTLDERPQDRLDTILSIEPGNIQNSPYPPLDSLYRQILSTCRDWDKIRPILQLLVTPHPTLRHAHNNHLSWNSPSIITGLFKLKPGEVEMLLSRLHSVVNVPDDAYSNIRILHASFTEFLLDSARSEQYCITRYSKTEYCDLVAVLLLSTLSSFTAMYTPYCTFEQPFGDMFGRWCTAATNRTRLEGISALTCLDYCLPIECPSPGLRVELDKFDPCSTSSMVMTIVNRDILKKFAVWRDCLAWAKSLEELIPHTFVERMEMFLDSCYIGFAQETLRQRVLRTTFEAECAFAGLSAFEADDVVAFATEYYQQWWTEGLKDGGFNPLLLPATADPGQIFPEDWVVLHATKGNGIMLRRVYDRCRLFNLQGRQVFDNDVTHDTTESLGYNLIKEEDLAAFKALIYERRDLLAEFPLWSPDSELPLEEDTIFAPEPENQRLSMRKSLLNSVRRLIDRSSV</sequence>
<dbReference type="PANTHER" id="PTHR10039:SF5">
    <property type="entry name" value="NACHT DOMAIN-CONTAINING PROTEIN"/>
    <property type="match status" value="1"/>
</dbReference>
<dbReference type="SUPFAM" id="SSF52540">
    <property type="entry name" value="P-loop containing nucleoside triphosphate hydrolases"/>
    <property type="match status" value="1"/>
</dbReference>
<feature type="domain" description="Nephrocystin 3-like N-terminal" evidence="2">
    <location>
        <begin position="92"/>
        <end position="254"/>
    </location>
</feature>
<reference evidence="3 4" key="1">
    <citation type="submission" date="2024-01" db="EMBL/GenBank/DDBJ databases">
        <title>A draft genome for a cacao thread blight-causing isolate of Paramarasmius palmivorus.</title>
        <authorList>
            <person name="Baruah I.K."/>
            <person name="Bukari Y."/>
            <person name="Amoako-Attah I."/>
            <person name="Meinhardt L.W."/>
            <person name="Bailey B.A."/>
            <person name="Cohen S.P."/>
        </authorList>
    </citation>
    <scope>NUCLEOTIDE SEQUENCE [LARGE SCALE GENOMIC DNA]</scope>
    <source>
        <strain evidence="3 4">GH-12</strain>
    </source>
</reference>
<dbReference type="InterPro" id="IPR056884">
    <property type="entry name" value="NPHP3-like_N"/>
</dbReference>
<keyword evidence="1" id="KW-0677">Repeat</keyword>
<evidence type="ECO:0000313" key="3">
    <source>
        <dbReference type="EMBL" id="KAK7043068.1"/>
    </source>
</evidence>